<dbReference type="Gene3D" id="1.10.510.10">
    <property type="entry name" value="Transferase(Phosphotransferase) domain 1"/>
    <property type="match status" value="1"/>
</dbReference>
<dbReference type="FunFam" id="3.30.200.20:FF:000035">
    <property type="entry name" value="Serine/threonine protein kinase Stk1"/>
    <property type="match status" value="1"/>
</dbReference>
<evidence type="ECO:0000313" key="12">
    <source>
        <dbReference type="EMBL" id="VYS82576.1"/>
    </source>
</evidence>
<evidence type="ECO:0000256" key="5">
    <source>
        <dbReference type="ARBA" id="ARBA00022777"/>
    </source>
</evidence>
<proteinExistence type="predicted"/>
<feature type="binding site" evidence="9">
    <location>
        <position position="41"/>
    </location>
    <ligand>
        <name>ATP</name>
        <dbReference type="ChEBI" id="CHEBI:30616"/>
    </ligand>
</feature>
<dbReference type="SUPFAM" id="SSF54184">
    <property type="entry name" value="Penicillin-binding protein 2x (pbp-2x), c-terminal domain"/>
    <property type="match status" value="1"/>
</dbReference>
<dbReference type="PROSITE" id="PS00107">
    <property type="entry name" value="PROTEIN_KINASE_ATP"/>
    <property type="match status" value="1"/>
</dbReference>
<dbReference type="CDD" id="cd14014">
    <property type="entry name" value="STKc_PknB_like"/>
    <property type="match status" value="1"/>
</dbReference>
<feature type="compositionally biased region" description="Acidic residues" evidence="10">
    <location>
        <begin position="302"/>
        <end position="321"/>
    </location>
</feature>
<dbReference type="FunFam" id="1.10.510.10:FF:000021">
    <property type="entry name" value="Serine/threonine protein kinase"/>
    <property type="match status" value="1"/>
</dbReference>
<feature type="transmembrane region" description="Helical" evidence="11">
    <location>
        <begin position="332"/>
        <end position="353"/>
    </location>
</feature>
<dbReference type="PANTHER" id="PTHR43289">
    <property type="entry name" value="MITOGEN-ACTIVATED PROTEIN KINASE KINASE KINASE 20-RELATED"/>
    <property type="match status" value="1"/>
</dbReference>
<dbReference type="Pfam" id="PF00069">
    <property type="entry name" value="Pkinase"/>
    <property type="match status" value="1"/>
</dbReference>
<keyword evidence="4 9" id="KW-0547">Nucleotide-binding</keyword>
<keyword evidence="3 12" id="KW-0808">Transferase</keyword>
<dbReference type="EMBL" id="CACRSQ010000002">
    <property type="protein sequence ID" value="VYS82576.1"/>
    <property type="molecule type" value="Genomic_DNA"/>
</dbReference>
<evidence type="ECO:0000256" key="2">
    <source>
        <dbReference type="ARBA" id="ARBA00022527"/>
    </source>
</evidence>
<evidence type="ECO:0000256" key="8">
    <source>
        <dbReference type="ARBA" id="ARBA00048679"/>
    </source>
</evidence>
<evidence type="ECO:0000256" key="6">
    <source>
        <dbReference type="ARBA" id="ARBA00022840"/>
    </source>
</evidence>
<dbReference type="CDD" id="cd06577">
    <property type="entry name" value="PASTA_pknB"/>
    <property type="match status" value="3"/>
</dbReference>
<keyword evidence="2" id="KW-0723">Serine/threonine-protein kinase</keyword>
<dbReference type="Gene3D" id="3.30.10.20">
    <property type="match status" value="3"/>
</dbReference>
<dbReference type="EC" id="2.7.11.1" evidence="1"/>
<keyword evidence="6 9" id="KW-0067">ATP-binding</keyword>
<accession>A0A6N2RP84</accession>
<keyword evidence="11" id="KW-0472">Membrane</keyword>
<dbReference type="Gene3D" id="3.30.200.20">
    <property type="entry name" value="Phosphorylase Kinase, domain 1"/>
    <property type="match status" value="1"/>
</dbReference>
<dbReference type="SMART" id="SM00740">
    <property type="entry name" value="PASTA"/>
    <property type="match status" value="3"/>
</dbReference>
<gene>
    <name evidence="12" type="primary">prkC</name>
    <name evidence="12" type="ORF">ACLFYP115_00564</name>
</gene>
<dbReference type="Pfam" id="PF03793">
    <property type="entry name" value="PASTA"/>
    <property type="match status" value="3"/>
</dbReference>
<evidence type="ECO:0000256" key="3">
    <source>
        <dbReference type="ARBA" id="ARBA00022679"/>
    </source>
</evidence>
<evidence type="ECO:0000256" key="7">
    <source>
        <dbReference type="ARBA" id="ARBA00047899"/>
    </source>
</evidence>
<dbReference type="RefSeq" id="WP_006568035.1">
    <property type="nucleotide sequence ID" value="NZ_CACRSQ010000002.1"/>
</dbReference>
<dbReference type="PANTHER" id="PTHR43289:SF34">
    <property type="entry name" value="SERINE_THREONINE-PROTEIN KINASE YBDM-RELATED"/>
    <property type="match status" value="1"/>
</dbReference>
<dbReference type="GO" id="GO:0005524">
    <property type="term" value="F:ATP binding"/>
    <property type="evidence" value="ECO:0007669"/>
    <property type="project" value="UniProtKB-UniRule"/>
</dbReference>
<protein>
    <recommendedName>
        <fullName evidence="1">non-specific serine/threonine protein kinase</fullName>
        <ecNumber evidence="1">2.7.11.1</ecNumber>
    </recommendedName>
</protein>
<reference evidence="12" key="1">
    <citation type="submission" date="2019-11" db="EMBL/GenBank/DDBJ databases">
        <authorList>
            <person name="Feng L."/>
        </authorList>
    </citation>
    <scope>NUCLEOTIDE SEQUENCE</scope>
    <source>
        <strain evidence="12">AcaccaeLFYP115</strain>
    </source>
</reference>
<keyword evidence="5 12" id="KW-0418">Kinase</keyword>
<name>A0A6N2RP84_9FIRM</name>
<comment type="catalytic activity">
    <reaction evidence="7">
        <text>L-threonyl-[protein] + ATP = O-phospho-L-threonyl-[protein] + ADP + H(+)</text>
        <dbReference type="Rhea" id="RHEA:46608"/>
        <dbReference type="Rhea" id="RHEA-COMP:11060"/>
        <dbReference type="Rhea" id="RHEA-COMP:11605"/>
        <dbReference type="ChEBI" id="CHEBI:15378"/>
        <dbReference type="ChEBI" id="CHEBI:30013"/>
        <dbReference type="ChEBI" id="CHEBI:30616"/>
        <dbReference type="ChEBI" id="CHEBI:61977"/>
        <dbReference type="ChEBI" id="CHEBI:456216"/>
        <dbReference type="EC" id="2.7.11.1"/>
    </reaction>
</comment>
<dbReference type="SUPFAM" id="SSF56112">
    <property type="entry name" value="Protein kinase-like (PK-like)"/>
    <property type="match status" value="1"/>
</dbReference>
<dbReference type="InterPro" id="IPR011009">
    <property type="entry name" value="Kinase-like_dom_sf"/>
</dbReference>
<dbReference type="GO" id="GO:0004674">
    <property type="term" value="F:protein serine/threonine kinase activity"/>
    <property type="evidence" value="ECO:0007669"/>
    <property type="project" value="UniProtKB-KW"/>
</dbReference>
<keyword evidence="11" id="KW-1133">Transmembrane helix</keyword>
<feature type="region of interest" description="Disordered" evidence="10">
    <location>
        <begin position="297"/>
        <end position="323"/>
    </location>
</feature>
<evidence type="ECO:0000256" key="9">
    <source>
        <dbReference type="PROSITE-ProRule" id="PRU10141"/>
    </source>
</evidence>
<dbReference type="InterPro" id="IPR005543">
    <property type="entry name" value="PASTA_dom"/>
</dbReference>
<dbReference type="SMART" id="SM00220">
    <property type="entry name" value="S_TKc"/>
    <property type="match status" value="1"/>
</dbReference>
<keyword evidence="11" id="KW-0812">Transmembrane</keyword>
<organism evidence="12">
    <name type="scientific">Anaerostipes caccae</name>
    <dbReference type="NCBI Taxonomy" id="105841"/>
    <lineage>
        <taxon>Bacteria</taxon>
        <taxon>Bacillati</taxon>
        <taxon>Bacillota</taxon>
        <taxon>Clostridia</taxon>
        <taxon>Lachnospirales</taxon>
        <taxon>Lachnospiraceae</taxon>
        <taxon>Anaerostipes</taxon>
    </lineage>
</organism>
<dbReference type="NCBIfam" id="NF033483">
    <property type="entry name" value="PknB_PASTA_kin"/>
    <property type="match status" value="1"/>
</dbReference>
<evidence type="ECO:0000256" key="10">
    <source>
        <dbReference type="SAM" id="MobiDB-lite"/>
    </source>
</evidence>
<comment type="catalytic activity">
    <reaction evidence="8">
        <text>L-seryl-[protein] + ATP = O-phospho-L-seryl-[protein] + ADP + H(+)</text>
        <dbReference type="Rhea" id="RHEA:17989"/>
        <dbReference type="Rhea" id="RHEA-COMP:9863"/>
        <dbReference type="Rhea" id="RHEA-COMP:11604"/>
        <dbReference type="ChEBI" id="CHEBI:15378"/>
        <dbReference type="ChEBI" id="CHEBI:29999"/>
        <dbReference type="ChEBI" id="CHEBI:30616"/>
        <dbReference type="ChEBI" id="CHEBI:83421"/>
        <dbReference type="ChEBI" id="CHEBI:456216"/>
        <dbReference type="EC" id="2.7.11.1"/>
    </reaction>
</comment>
<dbReference type="InterPro" id="IPR000719">
    <property type="entry name" value="Prot_kinase_dom"/>
</dbReference>
<evidence type="ECO:0000256" key="1">
    <source>
        <dbReference type="ARBA" id="ARBA00012513"/>
    </source>
</evidence>
<dbReference type="InterPro" id="IPR017441">
    <property type="entry name" value="Protein_kinase_ATP_BS"/>
</dbReference>
<sequence length="595" mass="64895">MLETGTILGGRYEILKKIGTGGMADVYMAKCHKLNRNVAIKVLKNEYVDNEKFLKKFQVEAEAVARLAHPNIVNVYDVGQEGSVNYIVMELAEGITLKEYIKKKGHLSAKETVELSLQIASAISHAHGHHTIHRDIKPQNILVSDSGQVKVTDFGIAKAANSNTVTSTAIGSVHYISPEQAKGKYCDEKSDIYSLGITMYEMATGQVPFDHENGVTIALMHLQNEITPPGELIGDIPESLEKIILKCTMKKPEDRYQSVNELIEDLKLVFEDTKGSYVGMVPFVDDSPTQLLHTKEFVKQEETEEEPEEESGFVDDDDEEEPRGMNSKIEKLVVVLAAVVGAIILISIIVLVINSSGLFRSGDNAGTEKLTTTEESTTEELEKVPVENYVGMTYDAALASIDEDLKVERKTEASSSYEAGYIIRQSLESDQEVEKGTTIVLTVSTGESKVEVPDVRGYSQKSATKILSDQGFKVSVSTKFSSSVKEGDVISQSPGAGNKISRGSKVTITVSKGENKVTVPEIVFKTVEDAREELSIEGLKLIVSSQKYDSRVPEGCIISQSPKAGKKVTKGTGIGVVVSLGKQPTTEDTTDNTEE</sequence>
<dbReference type="PROSITE" id="PS51178">
    <property type="entry name" value="PASTA"/>
    <property type="match status" value="3"/>
</dbReference>
<dbReference type="AlphaFoldDB" id="A0A6N2RP84"/>
<evidence type="ECO:0000256" key="4">
    <source>
        <dbReference type="ARBA" id="ARBA00022741"/>
    </source>
</evidence>
<evidence type="ECO:0000256" key="11">
    <source>
        <dbReference type="SAM" id="Phobius"/>
    </source>
</evidence>
<dbReference type="PROSITE" id="PS50011">
    <property type="entry name" value="PROTEIN_KINASE_DOM"/>
    <property type="match status" value="1"/>
</dbReference>